<dbReference type="SUPFAM" id="SSF52540">
    <property type="entry name" value="P-loop containing nucleoside triphosphate hydrolases"/>
    <property type="match status" value="2"/>
</dbReference>
<evidence type="ECO:0000256" key="3">
    <source>
        <dbReference type="ARBA" id="ARBA00004286"/>
    </source>
</evidence>
<gene>
    <name evidence="18" type="ORF">Tdes44962_MAKER05437</name>
</gene>
<proteinExistence type="inferred from homology"/>
<keyword evidence="6" id="KW-0158">Chromosome</keyword>
<feature type="coiled-coil region" evidence="15">
    <location>
        <begin position="218"/>
        <end position="332"/>
    </location>
</feature>
<evidence type="ECO:0000256" key="5">
    <source>
        <dbReference type="ARBA" id="ARBA00017893"/>
    </source>
</evidence>
<feature type="region of interest" description="Disordered" evidence="16">
    <location>
        <begin position="1047"/>
        <end position="1066"/>
    </location>
</feature>
<keyword evidence="7" id="KW-0479">Metal-binding</keyword>
<comment type="subcellular location">
    <subcellularLocation>
        <location evidence="3">Chromosome</location>
    </subcellularLocation>
    <subcellularLocation>
        <location evidence="2">Nucleus</location>
    </subcellularLocation>
</comment>
<keyword evidence="13" id="KW-0539">Nucleus</keyword>
<feature type="region of interest" description="Disordered" evidence="16">
    <location>
        <begin position="404"/>
        <end position="453"/>
    </location>
</feature>
<evidence type="ECO:0000256" key="2">
    <source>
        <dbReference type="ARBA" id="ARBA00004123"/>
    </source>
</evidence>
<evidence type="ECO:0000259" key="17">
    <source>
        <dbReference type="Pfam" id="PF13476"/>
    </source>
</evidence>
<keyword evidence="9" id="KW-0378">Hydrolase</keyword>
<dbReference type="Gene3D" id="6.10.250.920">
    <property type="match status" value="1"/>
</dbReference>
<dbReference type="Gene3D" id="3.40.50.300">
    <property type="entry name" value="P-loop containing nucleotide triphosphate hydrolases"/>
    <property type="match status" value="2"/>
</dbReference>
<dbReference type="EMBL" id="RIBY02002367">
    <property type="protein sequence ID" value="KAH9818144.1"/>
    <property type="molecule type" value="Genomic_DNA"/>
</dbReference>
<evidence type="ECO:0000313" key="18">
    <source>
        <dbReference type="EMBL" id="KAH9818144.1"/>
    </source>
</evidence>
<dbReference type="Pfam" id="PF13558">
    <property type="entry name" value="SbcC_Walker_B"/>
    <property type="match status" value="1"/>
</dbReference>
<feature type="coiled-coil region" evidence="15">
    <location>
        <begin position="493"/>
        <end position="527"/>
    </location>
</feature>
<evidence type="ECO:0000256" key="15">
    <source>
        <dbReference type="SAM" id="Coils"/>
    </source>
</evidence>
<dbReference type="GO" id="GO:0016887">
    <property type="term" value="F:ATP hydrolysis activity"/>
    <property type="evidence" value="ECO:0007669"/>
    <property type="project" value="InterPro"/>
</dbReference>
<reference evidence="18 19" key="1">
    <citation type="journal article" date="2018" name="IMA Fungus">
        <title>IMA Genome-F 10: Nine draft genome sequences of Claviceps purpurea s.lat., including C. arundinis, C. humidiphila, and C. cf. spartinae, pseudomolecules for the pitch canker pathogen Fusarium circinatum, draft genome of Davidsoniella eucalypti, Grosmannia galeiformis, Quambalaria eucalypti, and Teratosphaeria destructans.</title>
        <authorList>
            <person name="Wingfield B.D."/>
            <person name="Liu M."/>
            <person name="Nguyen H.D."/>
            <person name="Lane F.A."/>
            <person name="Morgan S.W."/>
            <person name="De Vos L."/>
            <person name="Wilken P.M."/>
            <person name="Duong T.A."/>
            <person name="Aylward J."/>
            <person name="Coetzee M.P."/>
            <person name="Dadej K."/>
            <person name="De Beer Z.W."/>
            <person name="Findlay W."/>
            <person name="Havenga M."/>
            <person name="Kolarik M."/>
            <person name="Menzies J.G."/>
            <person name="Naidoo K."/>
            <person name="Pochopski O."/>
            <person name="Shoukouhi P."/>
            <person name="Santana Q.C."/>
            <person name="Seifert K.A."/>
            <person name="Soal N."/>
            <person name="Steenkamp E.T."/>
            <person name="Tatham C.T."/>
            <person name="van der Nest M.A."/>
            <person name="Wingfield M.J."/>
        </authorList>
    </citation>
    <scope>NUCLEOTIDE SEQUENCE [LARGE SCALE GENOMIC DNA]</scope>
    <source>
        <strain evidence="18">CMW44962</strain>
    </source>
</reference>
<dbReference type="GO" id="GO:0000722">
    <property type="term" value="P:telomere maintenance via recombination"/>
    <property type="evidence" value="ECO:0007669"/>
    <property type="project" value="TreeGrafter"/>
</dbReference>
<evidence type="ECO:0000256" key="1">
    <source>
        <dbReference type="ARBA" id="ARBA00001947"/>
    </source>
</evidence>
<evidence type="ECO:0000256" key="11">
    <source>
        <dbReference type="ARBA" id="ARBA00023054"/>
    </source>
</evidence>
<keyword evidence="12" id="KW-0234">DNA repair</keyword>
<keyword evidence="8" id="KW-0227">DNA damage</keyword>
<dbReference type="GO" id="GO:0007004">
    <property type="term" value="P:telomere maintenance via telomerase"/>
    <property type="evidence" value="ECO:0007669"/>
    <property type="project" value="TreeGrafter"/>
</dbReference>
<evidence type="ECO:0000256" key="10">
    <source>
        <dbReference type="ARBA" id="ARBA00022833"/>
    </source>
</evidence>
<comment type="similarity">
    <text evidence="4">Belongs to the SMC family. RAD50 subfamily.</text>
</comment>
<evidence type="ECO:0000256" key="12">
    <source>
        <dbReference type="ARBA" id="ARBA00023204"/>
    </source>
</evidence>
<feature type="compositionally biased region" description="Basic and acidic residues" evidence="16">
    <location>
        <begin position="433"/>
        <end position="442"/>
    </location>
</feature>
<organism evidence="18 19">
    <name type="scientific">Teratosphaeria destructans</name>
    <dbReference type="NCBI Taxonomy" id="418781"/>
    <lineage>
        <taxon>Eukaryota</taxon>
        <taxon>Fungi</taxon>
        <taxon>Dikarya</taxon>
        <taxon>Ascomycota</taxon>
        <taxon>Pezizomycotina</taxon>
        <taxon>Dothideomycetes</taxon>
        <taxon>Dothideomycetidae</taxon>
        <taxon>Mycosphaerellales</taxon>
        <taxon>Teratosphaeriaceae</taxon>
        <taxon>Teratosphaeria</taxon>
    </lineage>
</organism>
<evidence type="ECO:0000256" key="7">
    <source>
        <dbReference type="ARBA" id="ARBA00022723"/>
    </source>
</evidence>
<dbReference type="GO" id="GO:0070192">
    <property type="term" value="P:chromosome organization involved in meiotic cell cycle"/>
    <property type="evidence" value="ECO:0007669"/>
    <property type="project" value="TreeGrafter"/>
</dbReference>
<feature type="coiled-coil region" evidence="15">
    <location>
        <begin position="841"/>
        <end position="913"/>
    </location>
</feature>
<comment type="catalytic activity">
    <reaction evidence="14">
        <text>ATP + H2O = ADP + phosphate + H(+)</text>
        <dbReference type="Rhea" id="RHEA:13065"/>
        <dbReference type="ChEBI" id="CHEBI:15377"/>
        <dbReference type="ChEBI" id="CHEBI:15378"/>
        <dbReference type="ChEBI" id="CHEBI:30616"/>
        <dbReference type="ChEBI" id="CHEBI:43474"/>
        <dbReference type="ChEBI" id="CHEBI:456216"/>
    </reaction>
</comment>
<evidence type="ECO:0000256" key="13">
    <source>
        <dbReference type="ARBA" id="ARBA00023242"/>
    </source>
</evidence>
<dbReference type="GO" id="GO:0030870">
    <property type="term" value="C:Mre11 complex"/>
    <property type="evidence" value="ECO:0007669"/>
    <property type="project" value="InterPro"/>
</dbReference>
<dbReference type="InterPro" id="IPR038729">
    <property type="entry name" value="Rad50/SbcC_AAA"/>
</dbReference>
<name>A0A9W7VYV6_9PEZI</name>
<dbReference type="FunFam" id="3.40.50.300:FF:001195">
    <property type="entry name" value="DNA repair protein rad50"/>
    <property type="match status" value="1"/>
</dbReference>
<feature type="domain" description="Rad50/SbcC-type AAA" evidence="17">
    <location>
        <begin position="6"/>
        <end position="238"/>
    </location>
</feature>
<evidence type="ECO:0000256" key="14">
    <source>
        <dbReference type="ARBA" id="ARBA00049360"/>
    </source>
</evidence>
<dbReference type="InterPro" id="IPR027417">
    <property type="entry name" value="P-loop_NTPase"/>
</dbReference>
<evidence type="ECO:0000256" key="16">
    <source>
        <dbReference type="SAM" id="MobiDB-lite"/>
    </source>
</evidence>
<evidence type="ECO:0000256" key="6">
    <source>
        <dbReference type="ARBA" id="ARBA00022454"/>
    </source>
</evidence>
<dbReference type="GO" id="GO:0006302">
    <property type="term" value="P:double-strand break repair"/>
    <property type="evidence" value="ECO:0007669"/>
    <property type="project" value="InterPro"/>
</dbReference>
<keyword evidence="11 15" id="KW-0175">Coiled coil</keyword>
<dbReference type="Proteomes" id="UP001138500">
    <property type="component" value="Unassembled WGS sequence"/>
</dbReference>
<feature type="coiled-coil region" evidence="15">
    <location>
        <begin position="693"/>
        <end position="776"/>
    </location>
</feature>
<feature type="coiled-coil region" evidence="15">
    <location>
        <begin position="580"/>
        <end position="661"/>
    </location>
</feature>
<comment type="cofactor">
    <cofactor evidence="1">
        <name>Zn(2+)</name>
        <dbReference type="ChEBI" id="CHEBI:29105"/>
    </cofactor>
</comment>
<dbReference type="PANTHER" id="PTHR18867">
    <property type="entry name" value="RAD50"/>
    <property type="match status" value="1"/>
</dbReference>
<accession>A0A9W7VYV6</accession>
<comment type="caution">
    <text evidence="18">The sequence shown here is derived from an EMBL/GenBank/DDBJ whole genome shotgun (WGS) entry which is preliminary data.</text>
</comment>
<protein>
    <recommendedName>
        <fullName evidence="5">DNA repair protein RAD50</fullName>
    </recommendedName>
</protein>
<dbReference type="PANTHER" id="PTHR18867:SF12">
    <property type="entry name" value="DNA REPAIR PROTEIN RAD50"/>
    <property type="match status" value="1"/>
</dbReference>
<dbReference type="InterPro" id="IPR004584">
    <property type="entry name" value="Rad50_eukaryotes"/>
</dbReference>
<reference evidence="18 19" key="2">
    <citation type="journal article" date="2021" name="Curr. Genet.">
        <title>Genetic response to nitrogen starvation in the aggressive Eucalyptus foliar pathogen Teratosphaeria destructans.</title>
        <authorList>
            <person name="Havenga M."/>
            <person name="Wingfield B.D."/>
            <person name="Wingfield M.J."/>
            <person name="Dreyer L.L."/>
            <person name="Roets F."/>
            <person name="Aylward J."/>
        </authorList>
    </citation>
    <scope>NUCLEOTIDE SEQUENCE [LARGE SCALE GENOMIC DNA]</scope>
    <source>
        <strain evidence="18">CMW44962</strain>
    </source>
</reference>
<evidence type="ECO:0000256" key="9">
    <source>
        <dbReference type="ARBA" id="ARBA00022801"/>
    </source>
</evidence>
<dbReference type="GO" id="GO:0046872">
    <property type="term" value="F:metal ion binding"/>
    <property type="evidence" value="ECO:0007669"/>
    <property type="project" value="UniProtKB-KW"/>
</dbReference>
<dbReference type="NCBIfam" id="TIGR00606">
    <property type="entry name" value="rad50"/>
    <property type="match status" value="1"/>
</dbReference>
<dbReference type="OrthoDB" id="18797at2759"/>
<dbReference type="GO" id="GO:0003691">
    <property type="term" value="F:double-stranded telomeric DNA binding"/>
    <property type="evidence" value="ECO:0007669"/>
    <property type="project" value="TreeGrafter"/>
</dbReference>
<evidence type="ECO:0000313" key="19">
    <source>
        <dbReference type="Proteomes" id="UP001138500"/>
    </source>
</evidence>
<evidence type="ECO:0000256" key="4">
    <source>
        <dbReference type="ARBA" id="ARBA00009439"/>
    </source>
</evidence>
<keyword evidence="10" id="KW-0862">Zinc</keyword>
<feature type="compositionally biased region" description="Basic and acidic residues" evidence="16">
    <location>
        <begin position="1047"/>
        <end position="1059"/>
    </location>
</feature>
<dbReference type="GO" id="GO:0000794">
    <property type="term" value="C:condensed nuclear chromosome"/>
    <property type="evidence" value="ECO:0007669"/>
    <property type="project" value="TreeGrafter"/>
</dbReference>
<keyword evidence="19" id="KW-1185">Reference proteome</keyword>
<dbReference type="GO" id="GO:0051880">
    <property type="term" value="F:G-quadruplex DNA binding"/>
    <property type="evidence" value="ECO:0007669"/>
    <property type="project" value="TreeGrafter"/>
</dbReference>
<dbReference type="GO" id="GO:0043047">
    <property type="term" value="F:single-stranded telomeric DNA binding"/>
    <property type="evidence" value="ECO:0007669"/>
    <property type="project" value="TreeGrafter"/>
</dbReference>
<dbReference type="Pfam" id="PF13476">
    <property type="entry name" value="AAA_23"/>
    <property type="match status" value="1"/>
</dbReference>
<dbReference type="FunFam" id="3.40.50.300:FF:000947">
    <property type="entry name" value="DNA repair protein RAD50"/>
    <property type="match status" value="1"/>
</dbReference>
<feature type="compositionally biased region" description="Basic and acidic residues" evidence="16">
    <location>
        <begin position="404"/>
        <end position="415"/>
    </location>
</feature>
<evidence type="ECO:0000256" key="8">
    <source>
        <dbReference type="ARBA" id="ARBA00022763"/>
    </source>
</evidence>
<sequence length="1306" mass="149755">MSMIDKLNILGVRSFDNTRSETIAFSKPLTLIVGTNGSGKTTIIECLKYVTTGLLPPNSGSGAFVHDPKLCNEREVMAQIRLSFKNTSGASVVCTRNLQLTVKKNTRQFKTLEGTILLRKDGEKHSMSSRVAEMNTMMPQFLGVSKAVLDNVIFCHQEESLWPLATPADLKKRFDEIFEAMKYTKAIENIKVMSKEYKTQLLVLKKEEEYAHVAKKKGKEMEKRSEKMNAEIEELRKQHDDFADRIKQAGRNAEAAWQKVEAAGAIVGKLEGKRIERRTKEESVQSLRENLVEKDEPDDELERMVSEYEAHVEQFENELKSQKAKYHEFDAEVKQGRSRVVAKERECGAYEAEATRYKSQVQSRDQLVKDTARSLSIRGYDADLTNERVGDFIDRVARMAKDQEAMLERSRRDTSEELQSEQSKLSDYNQNETAERSRKESARQTIAANDRKIDGLQRDSNAISVDEGSKAALDASEKEVVHRLAMHKDTISKANFDEQVRAAEIKLRELEESKEQLDAELVESTKQAGEVAQLDHVQKELKKSEVSLETMSGAHSERIDAMVGQGWTVETLGGDFQRAVAEQASQVAEAERQRDGVSRELDQVDFQHRAAKKDLDTKKESIKHAEAKIKEALEGGEPSDYNEALRKLEADRDELRSATEKFTMLIRYFDECIKCAQVDKTACRTCNRKFGNNTEIQNAVEFMRKERKKAEQQLQNAPSELKETEQELQAVKAAYPDYETWERVKGRELPKAMEKEKELRERRVALNEQLESKDESAKECVRAKKDVEALSDTIQRITNLSIDIADRRRQIDDLMAKQQAGNMLRSPEQIQDESKKVVEEMKAARSTYNRIRDERDKVRAKLNSLELELRDVKAKLSSAEYQLKEKASYDRQIQDLKRMNVEQRETIKACDQKIQEIRPKKDQIQAKYDDIARRGAAKDREQQAELTRLTNCVNKLKLANQEIATYIAKGGDRQIENARREITSLQKEVASKEKEQQKTVSEVKKLEDQLRNQAETKRQITDNQRYRRDLRQLEQVRAEIAELETHNAEEEKRRYEQEGSKWQLQRNKLSAEQATVTGAVKSKDEALGQLLADYDTEYKDSARKYKEAHVKVEATKACVEDLSRYGGALDKAIMRYHSLKMEEINRIIEELWSQTYQGTDVDTILIRSESETAGKNNKSYNYRVCMVKSEAEMDMRGRCSAGQKVLASIIIRLALAEVFGTNCGIIALDEPTTNLDQDNIRALAESLGNIIKARRQQKNFQLIVITHDEEFLRYMGCSDYADTYWRVSRNNAQKSVIERQNIADVL</sequence>